<feature type="transmembrane region" description="Helical" evidence="8">
    <location>
        <begin position="125"/>
        <end position="145"/>
    </location>
</feature>
<keyword evidence="7 8" id="KW-0472">Membrane</keyword>
<comment type="caution">
    <text evidence="9">The sequence shown here is derived from an EMBL/GenBank/DDBJ whole genome shotgun (WGS) entry which is preliminary data.</text>
</comment>
<dbReference type="AlphaFoldDB" id="A0A918XGR0"/>
<evidence type="ECO:0000256" key="6">
    <source>
        <dbReference type="ARBA" id="ARBA00022989"/>
    </source>
</evidence>
<dbReference type="SUPFAM" id="SSF81345">
    <property type="entry name" value="ABC transporter involved in vitamin B12 uptake, BtuC"/>
    <property type="match status" value="1"/>
</dbReference>
<dbReference type="PANTHER" id="PTHR30472:SF25">
    <property type="entry name" value="ABC TRANSPORTER PERMEASE PROTEIN MJ0876-RELATED"/>
    <property type="match status" value="1"/>
</dbReference>
<dbReference type="GO" id="GO:0022857">
    <property type="term" value="F:transmembrane transporter activity"/>
    <property type="evidence" value="ECO:0007669"/>
    <property type="project" value="InterPro"/>
</dbReference>
<dbReference type="Pfam" id="PF01032">
    <property type="entry name" value="FecCD"/>
    <property type="match status" value="1"/>
</dbReference>
<feature type="transmembrane region" description="Helical" evidence="8">
    <location>
        <begin position="246"/>
        <end position="275"/>
    </location>
</feature>
<dbReference type="FunFam" id="1.10.3470.10:FF:000001">
    <property type="entry name" value="Vitamin B12 ABC transporter permease BtuC"/>
    <property type="match status" value="1"/>
</dbReference>
<dbReference type="InterPro" id="IPR000522">
    <property type="entry name" value="ABC_transptr_permease_BtuC"/>
</dbReference>
<comment type="subcellular location">
    <subcellularLocation>
        <location evidence="1">Cell membrane</location>
        <topology evidence="1">Multi-pass membrane protein</topology>
    </subcellularLocation>
</comment>
<dbReference type="Proteomes" id="UP000644693">
    <property type="component" value="Unassembled WGS sequence"/>
</dbReference>
<gene>
    <name evidence="9" type="ORF">GCM10007053_11290</name>
</gene>
<dbReference type="Gene3D" id="1.10.3470.10">
    <property type="entry name" value="ABC transporter involved in vitamin B12 uptake, BtuC"/>
    <property type="match status" value="1"/>
</dbReference>
<evidence type="ECO:0000256" key="5">
    <source>
        <dbReference type="ARBA" id="ARBA00022692"/>
    </source>
</evidence>
<keyword evidence="5 8" id="KW-0812">Transmembrane</keyword>
<dbReference type="GO" id="GO:0005886">
    <property type="term" value="C:plasma membrane"/>
    <property type="evidence" value="ECO:0007669"/>
    <property type="project" value="UniProtKB-SubCell"/>
</dbReference>
<evidence type="ECO:0000256" key="3">
    <source>
        <dbReference type="ARBA" id="ARBA00022448"/>
    </source>
</evidence>
<evidence type="ECO:0000313" key="10">
    <source>
        <dbReference type="Proteomes" id="UP000644693"/>
    </source>
</evidence>
<keyword evidence="10" id="KW-1185">Reference proteome</keyword>
<feature type="transmembrane region" description="Helical" evidence="8">
    <location>
        <begin position="287"/>
        <end position="309"/>
    </location>
</feature>
<protein>
    <submittedName>
        <fullName evidence="9">ABC transporter permease</fullName>
    </submittedName>
</protein>
<feature type="transmembrane region" description="Helical" evidence="8">
    <location>
        <begin position="157"/>
        <end position="177"/>
    </location>
</feature>
<keyword evidence="4" id="KW-1003">Cell membrane</keyword>
<reference evidence="9" key="1">
    <citation type="journal article" date="2014" name="Int. J. Syst. Evol. Microbiol.">
        <title>Complete genome sequence of Corynebacterium casei LMG S-19264T (=DSM 44701T), isolated from a smear-ripened cheese.</title>
        <authorList>
            <consortium name="US DOE Joint Genome Institute (JGI-PGF)"/>
            <person name="Walter F."/>
            <person name="Albersmeier A."/>
            <person name="Kalinowski J."/>
            <person name="Ruckert C."/>
        </authorList>
    </citation>
    <scope>NUCLEOTIDE SEQUENCE</scope>
    <source>
        <strain evidence="9">KCTC 23430</strain>
    </source>
</reference>
<feature type="transmembrane region" description="Helical" evidence="8">
    <location>
        <begin position="99"/>
        <end position="118"/>
    </location>
</feature>
<dbReference type="RefSeq" id="WP_189475968.1">
    <property type="nucleotide sequence ID" value="NZ_BMYM01000001.1"/>
</dbReference>
<dbReference type="EMBL" id="BMYM01000001">
    <property type="protein sequence ID" value="GHD29990.1"/>
    <property type="molecule type" value="Genomic_DNA"/>
</dbReference>
<proteinExistence type="inferred from homology"/>
<evidence type="ECO:0000256" key="2">
    <source>
        <dbReference type="ARBA" id="ARBA00007935"/>
    </source>
</evidence>
<evidence type="ECO:0000256" key="1">
    <source>
        <dbReference type="ARBA" id="ARBA00004651"/>
    </source>
</evidence>
<name>A0A918XGR0_9GAMM</name>
<dbReference type="InterPro" id="IPR037294">
    <property type="entry name" value="ABC_BtuC-like"/>
</dbReference>
<accession>A0A918XGR0</accession>
<evidence type="ECO:0000313" key="9">
    <source>
        <dbReference type="EMBL" id="GHD29990.1"/>
    </source>
</evidence>
<dbReference type="GO" id="GO:0033214">
    <property type="term" value="P:siderophore-iron import into cell"/>
    <property type="evidence" value="ECO:0007669"/>
    <property type="project" value="TreeGrafter"/>
</dbReference>
<dbReference type="PANTHER" id="PTHR30472">
    <property type="entry name" value="FERRIC ENTEROBACTIN TRANSPORT SYSTEM PERMEASE PROTEIN"/>
    <property type="match status" value="1"/>
</dbReference>
<evidence type="ECO:0000256" key="8">
    <source>
        <dbReference type="SAM" id="Phobius"/>
    </source>
</evidence>
<sequence>MTTQSLTRARLLTLLSVLLAASFLVALSHGAVPVSMHDTLLVLLPWTTSESAQASMIVGELRLPRAILAALVGANLAVCGAIAQGLFRNPLADPSLIGVSAGASLGASLVIVVGAGAGTLSGITLVSGGAFIGSLCAVGFVHALATRDSVTSVATMLLAGIAVTALAGAISTLLEYYSSDELLRRISLWRMGALDGANELRVSIALLVTLIVLLPLPWFTRSLDALLLGESEARYLGINVQATKTALIVLVAIGVGTSVALAGTIAFVGLVVPHIIRLLVGPGHRTLLPAAALAGATLMLAADTASRLLIAPAELPVGIVTALIGVPFFVYLLRYRSDLGSF</sequence>
<keyword evidence="3" id="KW-0813">Transport</keyword>
<reference evidence="9" key="2">
    <citation type="submission" date="2020-09" db="EMBL/GenBank/DDBJ databases">
        <authorList>
            <person name="Sun Q."/>
            <person name="Kim S."/>
        </authorList>
    </citation>
    <scope>NUCLEOTIDE SEQUENCE</scope>
    <source>
        <strain evidence="9">KCTC 23430</strain>
    </source>
</reference>
<feature type="transmembrane region" description="Helical" evidence="8">
    <location>
        <begin position="198"/>
        <end position="219"/>
    </location>
</feature>
<comment type="similarity">
    <text evidence="2">Belongs to the binding-protein-dependent transport system permease family. FecCD subfamily.</text>
</comment>
<feature type="transmembrane region" description="Helical" evidence="8">
    <location>
        <begin position="315"/>
        <end position="333"/>
    </location>
</feature>
<evidence type="ECO:0000256" key="4">
    <source>
        <dbReference type="ARBA" id="ARBA00022475"/>
    </source>
</evidence>
<organism evidence="9 10">
    <name type="scientific">Parahalioglobus pacificus</name>
    <dbReference type="NCBI Taxonomy" id="930806"/>
    <lineage>
        <taxon>Bacteria</taxon>
        <taxon>Pseudomonadati</taxon>
        <taxon>Pseudomonadota</taxon>
        <taxon>Gammaproteobacteria</taxon>
        <taxon>Cellvibrionales</taxon>
        <taxon>Halieaceae</taxon>
        <taxon>Parahalioglobus</taxon>
    </lineage>
</organism>
<evidence type="ECO:0000256" key="7">
    <source>
        <dbReference type="ARBA" id="ARBA00023136"/>
    </source>
</evidence>
<dbReference type="CDD" id="cd06550">
    <property type="entry name" value="TM_ABC_iron-siderophores_like"/>
    <property type="match status" value="1"/>
</dbReference>
<keyword evidence="6 8" id="KW-1133">Transmembrane helix</keyword>